<name>A0AAD3XV43_NEPGR</name>
<reference evidence="1" key="1">
    <citation type="submission" date="2023-05" db="EMBL/GenBank/DDBJ databases">
        <title>Nepenthes gracilis genome sequencing.</title>
        <authorList>
            <person name="Fukushima K."/>
        </authorList>
    </citation>
    <scope>NUCLEOTIDE SEQUENCE</scope>
    <source>
        <strain evidence="1">SING2019-196</strain>
    </source>
</reference>
<evidence type="ECO:0000313" key="1">
    <source>
        <dbReference type="EMBL" id="GMH17401.1"/>
    </source>
</evidence>
<dbReference type="AlphaFoldDB" id="A0AAD3XV43"/>
<gene>
    <name evidence="1" type="ORF">Nepgr_019242</name>
</gene>
<keyword evidence="2" id="KW-1185">Reference proteome</keyword>
<dbReference type="EMBL" id="BSYO01000017">
    <property type="protein sequence ID" value="GMH17401.1"/>
    <property type="molecule type" value="Genomic_DNA"/>
</dbReference>
<comment type="caution">
    <text evidence="1">The sequence shown here is derived from an EMBL/GenBank/DDBJ whole genome shotgun (WGS) entry which is preliminary data.</text>
</comment>
<evidence type="ECO:0000313" key="2">
    <source>
        <dbReference type="Proteomes" id="UP001279734"/>
    </source>
</evidence>
<accession>A0AAD3XV43</accession>
<dbReference type="Proteomes" id="UP001279734">
    <property type="component" value="Unassembled WGS sequence"/>
</dbReference>
<sequence>MKKGEVALLTIAHDSKIKCLILYFERSSVQFSTLSVLPPCFFLLNPSPYFLLPVLSCFSQLNSPSLHLLLSPFTVVSLPSYFHRGNFLHHSAIPCNSALYLSTFTSVVPFFNSVVLCAVERTLLPRTKVLQVIPGSGLHHLVFDTLLGAI</sequence>
<proteinExistence type="predicted"/>
<protein>
    <submittedName>
        <fullName evidence="1">Uncharacterized protein</fullName>
    </submittedName>
</protein>
<organism evidence="1 2">
    <name type="scientific">Nepenthes gracilis</name>
    <name type="common">Slender pitcher plant</name>
    <dbReference type="NCBI Taxonomy" id="150966"/>
    <lineage>
        <taxon>Eukaryota</taxon>
        <taxon>Viridiplantae</taxon>
        <taxon>Streptophyta</taxon>
        <taxon>Embryophyta</taxon>
        <taxon>Tracheophyta</taxon>
        <taxon>Spermatophyta</taxon>
        <taxon>Magnoliopsida</taxon>
        <taxon>eudicotyledons</taxon>
        <taxon>Gunneridae</taxon>
        <taxon>Pentapetalae</taxon>
        <taxon>Caryophyllales</taxon>
        <taxon>Nepenthaceae</taxon>
        <taxon>Nepenthes</taxon>
    </lineage>
</organism>